<dbReference type="EMBL" id="CP110226">
    <property type="protein sequence ID" value="UZD23092.1"/>
    <property type="molecule type" value="Genomic_DNA"/>
</dbReference>
<name>A0ABY6ML35_9BACT</name>
<organism evidence="1 2">
    <name type="scientific">Algoriphagus halophytocola</name>
    <dbReference type="NCBI Taxonomy" id="2991499"/>
    <lineage>
        <taxon>Bacteria</taxon>
        <taxon>Pseudomonadati</taxon>
        <taxon>Bacteroidota</taxon>
        <taxon>Cytophagia</taxon>
        <taxon>Cytophagales</taxon>
        <taxon>Cyclobacteriaceae</taxon>
        <taxon>Algoriphagus</taxon>
    </lineage>
</organism>
<sequence length="217" mass="24506">MSTLTALPPEIIQDSNLQTGSLHWFPHTDLHSLKKRVNQYKSEGLESLRIGINCADLQDESIDLEYDQLFRVLGDNFLLQPCYVNSFSLKPSGKSLAEIVEHHIHSFGDSFGWVELWRSSQDRQGITTDKDNIFSDRIVFTATLSKYFGKQVSLGGVQPGDFEWITNLICNHAHRSIRAIGIQNSASQEDANPLFLVNNLKSMIKAKQLDLEVWVSA</sequence>
<reference evidence="1" key="1">
    <citation type="submission" date="2022-10" db="EMBL/GenBank/DDBJ databases">
        <title>Algoriphagus sp. a novel bacteria isolate from halophytes salicornia europaea.</title>
        <authorList>
            <person name="Peng Y."/>
            <person name="Jiang L."/>
            <person name="Lee J."/>
        </authorList>
    </citation>
    <scope>NUCLEOTIDE SEQUENCE</scope>
    <source>
        <strain evidence="1">TR-M5</strain>
    </source>
</reference>
<dbReference type="Proteomes" id="UP001163156">
    <property type="component" value="Chromosome"/>
</dbReference>
<evidence type="ECO:0000313" key="2">
    <source>
        <dbReference type="Proteomes" id="UP001163156"/>
    </source>
</evidence>
<dbReference type="RefSeq" id="WP_264809621.1">
    <property type="nucleotide sequence ID" value="NZ_CP110226.1"/>
</dbReference>
<keyword evidence="2" id="KW-1185">Reference proteome</keyword>
<accession>A0ABY6ML35</accession>
<evidence type="ECO:0000313" key="1">
    <source>
        <dbReference type="EMBL" id="UZD23092.1"/>
    </source>
</evidence>
<proteinExistence type="predicted"/>
<gene>
    <name evidence="1" type="ORF">OM944_01075</name>
</gene>
<protein>
    <submittedName>
        <fullName evidence="1">Uncharacterized protein</fullName>
    </submittedName>
</protein>